<dbReference type="AlphaFoldDB" id="A0A7J7EXR2"/>
<proteinExistence type="predicted"/>
<evidence type="ECO:0000313" key="2">
    <source>
        <dbReference type="Proteomes" id="UP000551758"/>
    </source>
</evidence>
<comment type="caution">
    <text evidence="1">The sequence shown here is derived from an EMBL/GenBank/DDBJ whole genome shotgun (WGS) entry which is preliminary data.</text>
</comment>
<dbReference type="Proteomes" id="UP000551758">
    <property type="component" value="Unassembled WGS sequence"/>
</dbReference>
<keyword evidence="2" id="KW-1185">Reference proteome</keyword>
<name>A0A7J7EXR2_DICBM</name>
<reference evidence="1 2" key="1">
    <citation type="journal article" date="2020" name="Mol. Biol. Evol.">
        <title>Interspecific Gene Flow and the Evolution of Specialization in Black and White Rhinoceros.</title>
        <authorList>
            <person name="Moodley Y."/>
            <person name="Westbury M.V."/>
            <person name="Russo I.M."/>
            <person name="Gopalakrishnan S."/>
            <person name="Rakotoarivelo A."/>
            <person name="Olsen R.A."/>
            <person name="Prost S."/>
            <person name="Tunstall T."/>
            <person name="Ryder O.A."/>
            <person name="Dalen L."/>
            <person name="Bruford M.W."/>
        </authorList>
    </citation>
    <scope>NUCLEOTIDE SEQUENCE [LARGE SCALE GENOMIC DNA]</scope>
    <source>
        <strain evidence="1">SBR-YM</strain>
        <tissue evidence="1">Skin</tissue>
    </source>
</reference>
<gene>
    <name evidence="1" type="ORF">HPG69_009678</name>
</gene>
<protein>
    <submittedName>
        <fullName evidence="1">Uncharacterized protein</fullName>
    </submittedName>
</protein>
<accession>A0A7J7EXR2</accession>
<dbReference type="EMBL" id="JACDTQ010002022">
    <property type="protein sequence ID" value="KAF5920428.1"/>
    <property type="molecule type" value="Genomic_DNA"/>
</dbReference>
<organism evidence="1 2">
    <name type="scientific">Diceros bicornis minor</name>
    <name type="common">South-central black rhinoceros</name>
    <dbReference type="NCBI Taxonomy" id="77932"/>
    <lineage>
        <taxon>Eukaryota</taxon>
        <taxon>Metazoa</taxon>
        <taxon>Chordata</taxon>
        <taxon>Craniata</taxon>
        <taxon>Vertebrata</taxon>
        <taxon>Euteleostomi</taxon>
        <taxon>Mammalia</taxon>
        <taxon>Eutheria</taxon>
        <taxon>Laurasiatheria</taxon>
        <taxon>Perissodactyla</taxon>
        <taxon>Rhinocerotidae</taxon>
        <taxon>Diceros</taxon>
    </lineage>
</organism>
<evidence type="ECO:0000313" key="1">
    <source>
        <dbReference type="EMBL" id="KAF5920428.1"/>
    </source>
</evidence>
<sequence>MAQDIKVDEEQVKDSIMQMRKLKLKKMKPQICQEKEEDVFGEPKASTRADTSILFIKGENKMAFHESKFKDLNGNVFQDAIFNQTQLLEFRNQKNSIWKIEIEASNQSDANVNSFLTKL</sequence>